<name>A0ABV7M7I6_9PROT</name>
<gene>
    <name evidence="5" type="ORF">ACFONP_01300</name>
</gene>
<evidence type="ECO:0000256" key="4">
    <source>
        <dbReference type="SAM" id="MobiDB-lite"/>
    </source>
</evidence>
<feature type="compositionally biased region" description="Gly residues" evidence="4">
    <location>
        <begin position="680"/>
        <end position="697"/>
    </location>
</feature>
<dbReference type="InterPro" id="IPR037066">
    <property type="entry name" value="Plug_dom_sf"/>
</dbReference>
<sequence>MIAERSLAAFFFCIGTSPLALSTAIAQERATQDDTEVTAEAEAAGDRDIIVVDGVRRRGITLSNVEPELTLTEADIEAYGVSSIAELLEQLAPETSSGRSRRGSGGRPVVLLNGRRISGFREIGRYPPEALARVEILPEEAALAYGFNADQRVINFILKPNVIVRAAEGQVQTRQAGGNATTQASLQRLSVDGSKRFSIDLSYETQSELLESERDFISEQPALPFAYPGNLGADNFGDPIGAQLGGDPAFTVAALQDNSFNLPLVGSRNPEDDQSQRTLQPEREQLVLGFSRASGFAWDSVLTLTGELERSEATQKLGLGDIALDLPGTNPFVPFGDGLTLYTQVPSDGPLLQENDTDVLSGGIAVVSKPSRTNWTFTANYEVSDNETVTDLSLDTAQLQAAVDGGADPFAALGTAVFTREQRITESETRTGEAEFVVNAKTFALPAGDLQVSAQAGLFSRELDTRVVDSAGETESALSRETVRGQLSVDVPLVDAVDGWVGRLAVNGNINARDLSDFGTLTSWGGGFNWRPSERFRLLASYTREEGAPGIAQLGDPVLVTPNVRVFDFTTGETLLVDAITGGNPALVADSRDVSKVGVQIKPWEEREVTLNIDYTQSFLEDEARAFPALTAEIETAFPDRFTRDASGTLIAIDQRPVNFEEGNNRQLRTALNWSKRLGGRGGRPGGGRPQGAGGPPGGRPQAASRPEGAEGQSQQTQGGPPQAARGGRPEAGSAQQAEGGRRQSNRQPTRSGRPGRVSLGITHVWTLEDTLLVRDGLPELDLLGGSAIGPNGGTSEHELNVVYRRWNKGLGLFARAQWKSGTKVDGALAGGSDLEFSDLLIVNTRITYDLGFSGAIMQKAPWLRDTRVAMSVNNALNQIQDVRDDTGSIPLRYQPDLIDPNGRIIEFEIRKRF</sequence>
<dbReference type="PANTHER" id="PTHR47234">
    <property type="match status" value="1"/>
</dbReference>
<keyword evidence="5" id="KW-0675">Receptor</keyword>
<protein>
    <submittedName>
        <fullName evidence="5">TonB-dependent receptor</fullName>
    </submittedName>
</protein>
<evidence type="ECO:0000256" key="1">
    <source>
        <dbReference type="ARBA" id="ARBA00004442"/>
    </source>
</evidence>
<accession>A0ABV7M7I6</accession>
<dbReference type="EMBL" id="JBHRVA010000002">
    <property type="protein sequence ID" value="MFC3301366.1"/>
    <property type="molecule type" value="Genomic_DNA"/>
</dbReference>
<dbReference type="Gene3D" id="2.170.130.10">
    <property type="entry name" value="TonB-dependent receptor, plug domain"/>
    <property type="match status" value="1"/>
</dbReference>
<dbReference type="Proteomes" id="UP001595607">
    <property type="component" value="Unassembled WGS sequence"/>
</dbReference>
<keyword evidence="3" id="KW-0998">Cell outer membrane</keyword>
<dbReference type="InterPro" id="IPR036942">
    <property type="entry name" value="Beta-barrel_TonB_sf"/>
</dbReference>
<evidence type="ECO:0000256" key="2">
    <source>
        <dbReference type="ARBA" id="ARBA00023136"/>
    </source>
</evidence>
<reference evidence="6" key="1">
    <citation type="journal article" date="2019" name="Int. J. Syst. Evol. Microbiol.">
        <title>The Global Catalogue of Microorganisms (GCM) 10K type strain sequencing project: providing services to taxonomists for standard genome sequencing and annotation.</title>
        <authorList>
            <consortium name="The Broad Institute Genomics Platform"/>
            <consortium name="The Broad Institute Genome Sequencing Center for Infectious Disease"/>
            <person name="Wu L."/>
            <person name="Ma J."/>
        </authorList>
    </citation>
    <scope>NUCLEOTIDE SEQUENCE [LARGE SCALE GENOMIC DNA]</scope>
    <source>
        <strain evidence="6">KCTC 22245</strain>
    </source>
</reference>
<comment type="subcellular location">
    <subcellularLocation>
        <location evidence="1">Cell outer membrane</location>
    </subcellularLocation>
</comment>
<keyword evidence="6" id="KW-1185">Reference proteome</keyword>
<dbReference type="SUPFAM" id="SSF56935">
    <property type="entry name" value="Porins"/>
    <property type="match status" value="1"/>
</dbReference>
<comment type="caution">
    <text evidence="5">The sequence shown here is derived from an EMBL/GenBank/DDBJ whole genome shotgun (WGS) entry which is preliminary data.</text>
</comment>
<proteinExistence type="predicted"/>
<keyword evidence="2" id="KW-0472">Membrane</keyword>
<dbReference type="PANTHER" id="PTHR47234:SF3">
    <property type="entry name" value="SECRETIN_TONB SHORT N-TERMINAL DOMAIN-CONTAINING PROTEIN"/>
    <property type="match status" value="1"/>
</dbReference>
<dbReference type="RefSeq" id="WP_189572242.1">
    <property type="nucleotide sequence ID" value="NZ_BMXU01000001.1"/>
</dbReference>
<organism evidence="5 6">
    <name type="scientific">Parvularcula lutaonensis</name>
    <dbReference type="NCBI Taxonomy" id="491923"/>
    <lineage>
        <taxon>Bacteria</taxon>
        <taxon>Pseudomonadati</taxon>
        <taxon>Pseudomonadota</taxon>
        <taxon>Alphaproteobacteria</taxon>
        <taxon>Parvularculales</taxon>
        <taxon>Parvularculaceae</taxon>
        <taxon>Parvularcula</taxon>
    </lineage>
</organism>
<evidence type="ECO:0000313" key="5">
    <source>
        <dbReference type="EMBL" id="MFC3301366.1"/>
    </source>
</evidence>
<evidence type="ECO:0000313" key="6">
    <source>
        <dbReference type="Proteomes" id="UP001595607"/>
    </source>
</evidence>
<feature type="region of interest" description="Disordered" evidence="4">
    <location>
        <begin position="671"/>
        <end position="758"/>
    </location>
</feature>
<dbReference type="Gene3D" id="2.40.170.20">
    <property type="entry name" value="TonB-dependent receptor, beta-barrel domain"/>
    <property type="match status" value="1"/>
</dbReference>
<evidence type="ECO:0000256" key="3">
    <source>
        <dbReference type="ARBA" id="ARBA00023237"/>
    </source>
</evidence>
<feature type="compositionally biased region" description="Low complexity" evidence="4">
    <location>
        <begin position="711"/>
        <end position="733"/>
    </location>
</feature>